<evidence type="ECO:0000259" key="6">
    <source>
        <dbReference type="PROSITE" id="PS51063"/>
    </source>
</evidence>
<dbReference type="InterPro" id="IPR036388">
    <property type="entry name" value="WH-like_DNA-bd_sf"/>
</dbReference>
<dbReference type="PROSITE" id="PS50042">
    <property type="entry name" value="CNMP_BINDING_3"/>
    <property type="match status" value="1"/>
</dbReference>
<keyword evidence="1" id="KW-0805">Transcription regulation</keyword>
<dbReference type="CDD" id="cd00038">
    <property type="entry name" value="CAP_ED"/>
    <property type="match status" value="1"/>
</dbReference>
<dbReference type="PROSITE" id="PS51063">
    <property type="entry name" value="HTH_CRP_2"/>
    <property type="match status" value="1"/>
</dbReference>
<keyword evidence="9" id="KW-1185">Reference proteome</keyword>
<evidence type="ECO:0000256" key="3">
    <source>
        <dbReference type="ARBA" id="ARBA00023159"/>
    </source>
</evidence>
<dbReference type="PRINTS" id="PR00034">
    <property type="entry name" value="HTHCRP"/>
</dbReference>
<organism evidence="7 9">
    <name type="scientific">Aneurinibacillus migulanus</name>
    <name type="common">Bacillus migulanus</name>
    <dbReference type="NCBI Taxonomy" id="47500"/>
    <lineage>
        <taxon>Bacteria</taxon>
        <taxon>Bacillati</taxon>
        <taxon>Bacillota</taxon>
        <taxon>Bacilli</taxon>
        <taxon>Bacillales</taxon>
        <taxon>Paenibacillaceae</taxon>
        <taxon>Aneurinibacillus group</taxon>
        <taxon>Aneurinibacillus</taxon>
    </lineage>
</organism>
<proteinExistence type="predicted"/>
<dbReference type="Proteomes" id="UP000037269">
    <property type="component" value="Unassembled WGS sequence"/>
</dbReference>
<evidence type="ECO:0000256" key="1">
    <source>
        <dbReference type="ARBA" id="ARBA00023015"/>
    </source>
</evidence>
<feature type="domain" description="Cyclic nucleotide-binding" evidence="5">
    <location>
        <begin position="1"/>
        <end position="110"/>
    </location>
</feature>
<keyword evidence="2" id="KW-0238">DNA-binding</keyword>
<reference evidence="8 10" key="2">
    <citation type="submission" date="2016-10" db="EMBL/GenBank/DDBJ databases">
        <authorList>
            <person name="de Groot N.N."/>
        </authorList>
    </citation>
    <scope>NUCLEOTIDE SEQUENCE [LARGE SCALE GENOMIC DNA]</scope>
    <source>
        <strain evidence="8 10">DSM 2895</strain>
    </source>
</reference>
<dbReference type="EMBL" id="LGUG01000004">
    <property type="protein sequence ID" value="KON96762.1"/>
    <property type="molecule type" value="Genomic_DNA"/>
</dbReference>
<keyword evidence="3" id="KW-0010">Activator</keyword>
<dbReference type="AlphaFoldDB" id="A0A0D1Y0W5"/>
<dbReference type="InterPro" id="IPR012318">
    <property type="entry name" value="HTH_CRP"/>
</dbReference>
<dbReference type="InterPro" id="IPR000595">
    <property type="entry name" value="cNMP-bd_dom"/>
</dbReference>
<reference evidence="7 9" key="1">
    <citation type="submission" date="2015-07" db="EMBL/GenBank/DDBJ databases">
        <title>Fjat-14205 dsm 2895.</title>
        <authorList>
            <person name="Liu B."/>
            <person name="Wang J."/>
            <person name="Zhu Y."/>
            <person name="Liu G."/>
            <person name="Chen Q."/>
            <person name="Chen Z."/>
            <person name="Lan J."/>
            <person name="Che J."/>
            <person name="Ge C."/>
            <person name="Shi H."/>
            <person name="Pan Z."/>
            <person name="Liu X."/>
        </authorList>
    </citation>
    <scope>NUCLEOTIDE SEQUENCE [LARGE SCALE GENOMIC DNA]</scope>
    <source>
        <strain evidence="7 9">DSM 2895</strain>
    </source>
</reference>
<dbReference type="OrthoDB" id="9810708at2"/>
<evidence type="ECO:0000313" key="9">
    <source>
        <dbReference type="Proteomes" id="UP000037269"/>
    </source>
</evidence>
<dbReference type="GO" id="GO:0005829">
    <property type="term" value="C:cytosol"/>
    <property type="evidence" value="ECO:0007669"/>
    <property type="project" value="TreeGrafter"/>
</dbReference>
<dbReference type="SMART" id="SM00419">
    <property type="entry name" value="HTH_CRP"/>
    <property type="match status" value="1"/>
</dbReference>
<evidence type="ECO:0000259" key="5">
    <source>
        <dbReference type="PROSITE" id="PS50042"/>
    </source>
</evidence>
<dbReference type="SUPFAM" id="SSF46785">
    <property type="entry name" value="Winged helix' DNA-binding domain"/>
    <property type="match status" value="1"/>
</dbReference>
<dbReference type="SUPFAM" id="SSF51206">
    <property type="entry name" value="cAMP-binding domain-like"/>
    <property type="match status" value="1"/>
</dbReference>
<keyword evidence="4" id="KW-0804">Transcription</keyword>
<dbReference type="PANTHER" id="PTHR24567:SF74">
    <property type="entry name" value="HTH-TYPE TRANSCRIPTIONAL REGULATOR ARCR"/>
    <property type="match status" value="1"/>
</dbReference>
<dbReference type="InterPro" id="IPR014710">
    <property type="entry name" value="RmlC-like_jellyroll"/>
</dbReference>
<accession>A0A0D1Y0W5</accession>
<sequence length="227" mass="25986">MTNLSPPLKALLQTCATTKKIKKDTYLFHQGELANSMYIILAGRVQIGKTDAEGKELTLRICQKNDIVGELILFADHPKYVFSAKCLENGEVGVINRETFEKKLLENKDVAFEFMKWMSDHFRRTQTKFRDLVLNGKKGALYSTLIRMANSYGIKTKEGILIDLSISNRELANFCGSTRENINRTLQELRTQDILSLKEQKIIIHDLKRLKELNHCDDCSVNICNID</sequence>
<dbReference type="Gene3D" id="2.60.120.10">
    <property type="entry name" value="Jelly Rolls"/>
    <property type="match status" value="1"/>
</dbReference>
<gene>
    <name evidence="7" type="ORF">AF333_16035</name>
    <name evidence="8" type="ORF">SAMN04487909_11871</name>
</gene>
<dbReference type="GO" id="GO:0003700">
    <property type="term" value="F:DNA-binding transcription factor activity"/>
    <property type="evidence" value="ECO:0007669"/>
    <property type="project" value="TreeGrafter"/>
</dbReference>
<dbReference type="Pfam" id="PF13545">
    <property type="entry name" value="HTH_Crp_2"/>
    <property type="match status" value="1"/>
</dbReference>
<dbReference type="InterPro" id="IPR050397">
    <property type="entry name" value="Env_Response_Regulators"/>
</dbReference>
<dbReference type="RefSeq" id="WP_043063461.1">
    <property type="nucleotide sequence ID" value="NZ_BJOA01000153.1"/>
</dbReference>
<dbReference type="PATRIC" id="fig|47500.8.peg.6367"/>
<protein>
    <submittedName>
        <fullName evidence="7 8">Crp/Fnr family transcriptional regulator</fullName>
    </submittedName>
</protein>
<feature type="domain" description="HTH crp-type" evidence="6">
    <location>
        <begin position="135"/>
        <end position="208"/>
    </location>
</feature>
<dbReference type="Pfam" id="PF00027">
    <property type="entry name" value="cNMP_binding"/>
    <property type="match status" value="1"/>
</dbReference>
<dbReference type="InterPro" id="IPR036390">
    <property type="entry name" value="WH_DNA-bd_sf"/>
</dbReference>
<dbReference type="STRING" id="47500.AF333_16035"/>
<dbReference type="InterPro" id="IPR018490">
    <property type="entry name" value="cNMP-bd_dom_sf"/>
</dbReference>
<dbReference type="GeneID" id="42306679"/>
<evidence type="ECO:0000313" key="10">
    <source>
        <dbReference type="Proteomes" id="UP000182836"/>
    </source>
</evidence>
<dbReference type="GO" id="GO:0003677">
    <property type="term" value="F:DNA binding"/>
    <property type="evidence" value="ECO:0007669"/>
    <property type="project" value="UniProtKB-KW"/>
</dbReference>
<dbReference type="Gene3D" id="1.10.10.10">
    <property type="entry name" value="Winged helix-like DNA-binding domain superfamily/Winged helix DNA-binding domain"/>
    <property type="match status" value="1"/>
</dbReference>
<dbReference type="EMBL" id="FNED01000018">
    <property type="protein sequence ID" value="SDJ46481.1"/>
    <property type="molecule type" value="Genomic_DNA"/>
</dbReference>
<evidence type="ECO:0000313" key="8">
    <source>
        <dbReference type="EMBL" id="SDJ46481.1"/>
    </source>
</evidence>
<dbReference type="Proteomes" id="UP000182836">
    <property type="component" value="Unassembled WGS sequence"/>
</dbReference>
<dbReference type="CDD" id="cd00092">
    <property type="entry name" value="HTH_CRP"/>
    <property type="match status" value="1"/>
</dbReference>
<dbReference type="SMART" id="SM00100">
    <property type="entry name" value="cNMP"/>
    <property type="match status" value="1"/>
</dbReference>
<name>A0A0D1Y0W5_ANEMI</name>
<evidence type="ECO:0000256" key="4">
    <source>
        <dbReference type="ARBA" id="ARBA00023163"/>
    </source>
</evidence>
<evidence type="ECO:0000313" key="7">
    <source>
        <dbReference type="EMBL" id="KON96762.1"/>
    </source>
</evidence>
<evidence type="ECO:0000256" key="2">
    <source>
        <dbReference type="ARBA" id="ARBA00023125"/>
    </source>
</evidence>
<dbReference type="PANTHER" id="PTHR24567">
    <property type="entry name" value="CRP FAMILY TRANSCRIPTIONAL REGULATORY PROTEIN"/>
    <property type="match status" value="1"/>
</dbReference>